<sequence length="522" mass="60730">MLIEDKKTLEVINRYGIEIISQPEMERDSFISAEPLLNFLIAMHSNVEHAGKLVNLVYIANNQHFAYFLISNTPGTDNIEYYPVFSQEEYTGSGHLVLPTADMLSIAMLWQAKRLYWIQRSIEVEDGQGIIRLINDDQSTVLIIEKPVAMNWPDCHGSIGEYYAVSSFPAQQRKTLTRQLDEVLISGSNSKVLESIEAFLKLFENGRYNIHLGKIRDEDVDDIIFDRDSKTWPEDKEWFAANFFPYHNGWIYLATRTEDSINIDRVAFYEDLIRKGLRPRVIVYIHYLNHDYSSSNYYIIDGHHKFKAYNNLKIDPAAVYISKDCYEEKMSNEMLSAALSILNPNAFRHYLRNYSEENLSALLPIEVTNELDKLLRTEKDIDTGIIANIRKAYTDPLIKKWAEERLSILQTNKYIGKGFYLSFLQTLPQNSYTVWSHFPINSNKDFEHWKEVFLEGKPLNKEMEDKLRHRAAQLSESYNRYPPDNPSTYHSSHDTESYFNGREILIVIAILVLLIQLIIRGC</sequence>
<evidence type="ECO:0000313" key="2">
    <source>
        <dbReference type="EMBL" id="GGI23868.1"/>
    </source>
</evidence>
<dbReference type="Proteomes" id="UP000645390">
    <property type="component" value="Unassembled WGS sequence"/>
</dbReference>
<organism evidence="2 3">
    <name type="scientific">Pedobacter mendelii</name>
    <dbReference type="NCBI Taxonomy" id="1908240"/>
    <lineage>
        <taxon>Bacteria</taxon>
        <taxon>Pseudomonadati</taxon>
        <taxon>Bacteroidota</taxon>
        <taxon>Sphingobacteriia</taxon>
        <taxon>Sphingobacteriales</taxon>
        <taxon>Sphingobacteriaceae</taxon>
        <taxon>Pedobacter</taxon>
    </lineage>
</organism>
<reference evidence="3" key="1">
    <citation type="journal article" date="2019" name="Int. J. Syst. Evol. Microbiol.">
        <title>The Global Catalogue of Microorganisms (GCM) 10K type strain sequencing project: providing services to taxonomists for standard genome sequencing and annotation.</title>
        <authorList>
            <consortium name="The Broad Institute Genomics Platform"/>
            <consortium name="The Broad Institute Genome Sequencing Center for Infectious Disease"/>
            <person name="Wu L."/>
            <person name="Ma J."/>
        </authorList>
    </citation>
    <scope>NUCLEOTIDE SEQUENCE [LARGE SCALE GENOMIC DNA]</scope>
    <source>
        <strain evidence="3">CCM 8939</strain>
    </source>
</reference>
<gene>
    <name evidence="2" type="ORF">GCM10008119_09810</name>
</gene>
<keyword evidence="3" id="KW-1185">Reference proteome</keyword>
<comment type="caution">
    <text evidence="2">The sequence shown here is derived from an EMBL/GenBank/DDBJ whole genome shotgun (WGS) entry which is preliminary data.</text>
</comment>
<keyword evidence="1" id="KW-0812">Transmembrane</keyword>
<name>A0ABQ2BDU6_9SPHI</name>
<evidence type="ECO:0000313" key="3">
    <source>
        <dbReference type="Proteomes" id="UP000645390"/>
    </source>
</evidence>
<accession>A0ABQ2BDU6</accession>
<dbReference type="EMBL" id="BMDJ01000002">
    <property type="protein sequence ID" value="GGI23868.1"/>
    <property type="molecule type" value="Genomic_DNA"/>
</dbReference>
<keyword evidence="1" id="KW-0472">Membrane</keyword>
<evidence type="ECO:0000256" key="1">
    <source>
        <dbReference type="SAM" id="Phobius"/>
    </source>
</evidence>
<feature type="transmembrane region" description="Helical" evidence="1">
    <location>
        <begin position="499"/>
        <end position="519"/>
    </location>
</feature>
<proteinExistence type="predicted"/>
<dbReference type="RefSeq" id="WP_188412140.1">
    <property type="nucleotide sequence ID" value="NZ_BMDJ01000002.1"/>
</dbReference>
<keyword evidence="1" id="KW-1133">Transmembrane helix</keyword>
<protein>
    <submittedName>
        <fullName evidence="2">Uncharacterized protein</fullName>
    </submittedName>
</protein>